<accession>A0ACC0TTX7</accession>
<evidence type="ECO:0000313" key="1">
    <source>
        <dbReference type="EMBL" id="KAI9447059.1"/>
    </source>
</evidence>
<dbReference type="EMBL" id="JAGFNK010000611">
    <property type="protein sequence ID" value="KAI9447059.1"/>
    <property type="molecule type" value="Genomic_DNA"/>
</dbReference>
<protein>
    <submittedName>
        <fullName evidence="1">Uncharacterized protein</fullName>
    </submittedName>
</protein>
<proteinExistence type="predicted"/>
<keyword evidence="2" id="KW-1185">Reference proteome</keyword>
<name>A0ACC0TTX7_9AGAM</name>
<reference evidence="1" key="1">
    <citation type="submission" date="2021-03" db="EMBL/GenBank/DDBJ databases">
        <title>Evolutionary priming and transition to the ectomycorrhizal habit in an iconic lineage of mushroom-forming fungi: is preadaptation a requirement?</title>
        <authorList>
            <consortium name="DOE Joint Genome Institute"/>
            <person name="Looney B.P."/>
            <person name="Miyauchi S."/>
            <person name="Morin E."/>
            <person name="Drula E."/>
            <person name="Courty P.E."/>
            <person name="Chicoki N."/>
            <person name="Fauchery L."/>
            <person name="Kohler A."/>
            <person name="Kuo A."/>
            <person name="LaButti K."/>
            <person name="Pangilinan J."/>
            <person name="Lipzen A."/>
            <person name="Riley R."/>
            <person name="Andreopoulos W."/>
            <person name="He G."/>
            <person name="Johnson J."/>
            <person name="Barry K.W."/>
            <person name="Grigoriev I.V."/>
            <person name="Nagy L."/>
            <person name="Hibbett D."/>
            <person name="Henrissat B."/>
            <person name="Matheny P.B."/>
            <person name="Labbe J."/>
            <person name="Martin A.F."/>
        </authorList>
    </citation>
    <scope>NUCLEOTIDE SEQUENCE</scope>
    <source>
        <strain evidence="1">BPL698</strain>
    </source>
</reference>
<organism evidence="1 2">
    <name type="scientific">Russula earlei</name>
    <dbReference type="NCBI Taxonomy" id="71964"/>
    <lineage>
        <taxon>Eukaryota</taxon>
        <taxon>Fungi</taxon>
        <taxon>Dikarya</taxon>
        <taxon>Basidiomycota</taxon>
        <taxon>Agaricomycotina</taxon>
        <taxon>Agaricomycetes</taxon>
        <taxon>Russulales</taxon>
        <taxon>Russulaceae</taxon>
        <taxon>Russula</taxon>
    </lineage>
</organism>
<gene>
    <name evidence="1" type="ORF">F5148DRAFT_1292475</name>
</gene>
<dbReference type="Proteomes" id="UP001207468">
    <property type="component" value="Unassembled WGS sequence"/>
</dbReference>
<sequence>MATTKKNTTTFNEHLDKRYGKRGTEERTEFEIKAKAFLIGEVIKEERRLAKLTQEQLADKIGAKKSFISRIENGQSDIQLSTLYRLLEFGLASNRKGTIPRAAVRKAVKAVFGATIEILSAKPAKTAIKMAKKPALSRAS</sequence>
<evidence type="ECO:0000313" key="2">
    <source>
        <dbReference type="Proteomes" id="UP001207468"/>
    </source>
</evidence>
<comment type="caution">
    <text evidence="1">The sequence shown here is derived from an EMBL/GenBank/DDBJ whole genome shotgun (WGS) entry which is preliminary data.</text>
</comment>